<dbReference type="AlphaFoldDB" id="A0A7H8NIH3"/>
<evidence type="ECO:0000313" key="8">
    <source>
        <dbReference type="Proteomes" id="UP000509303"/>
    </source>
</evidence>
<dbReference type="GO" id="GO:0003700">
    <property type="term" value="F:DNA-binding transcription factor activity"/>
    <property type="evidence" value="ECO:0007669"/>
    <property type="project" value="TreeGrafter"/>
</dbReference>
<dbReference type="InterPro" id="IPR036271">
    <property type="entry name" value="Tet_transcr_reg_TetR-rel_C_sf"/>
</dbReference>
<dbReference type="PRINTS" id="PR00455">
    <property type="entry name" value="HTHTETR"/>
</dbReference>
<proteinExistence type="predicted"/>
<dbReference type="PANTHER" id="PTHR30055">
    <property type="entry name" value="HTH-TYPE TRANSCRIPTIONAL REGULATOR RUTR"/>
    <property type="match status" value="1"/>
</dbReference>
<keyword evidence="1" id="KW-0805">Transcription regulation</keyword>
<dbReference type="Proteomes" id="UP000509303">
    <property type="component" value="Chromosome"/>
</dbReference>
<dbReference type="EMBL" id="CP054929">
    <property type="protein sequence ID" value="QKW54363.1"/>
    <property type="molecule type" value="Genomic_DNA"/>
</dbReference>
<dbReference type="SUPFAM" id="SSF48498">
    <property type="entry name" value="Tetracyclin repressor-like, C-terminal domain"/>
    <property type="match status" value="1"/>
</dbReference>
<dbReference type="Pfam" id="PF21597">
    <property type="entry name" value="TetR_C_43"/>
    <property type="match status" value="1"/>
</dbReference>
<protein>
    <submittedName>
        <fullName evidence="7">Helix-turn-helix transcriptional regulator</fullName>
    </submittedName>
</protein>
<evidence type="ECO:0000313" key="7">
    <source>
        <dbReference type="EMBL" id="QKW54363.1"/>
    </source>
</evidence>
<feature type="DNA-binding region" description="H-T-H motif" evidence="4">
    <location>
        <begin position="46"/>
        <end position="65"/>
    </location>
</feature>
<feature type="region of interest" description="Disordered" evidence="5">
    <location>
        <begin position="203"/>
        <end position="232"/>
    </location>
</feature>
<evidence type="ECO:0000259" key="6">
    <source>
        <dbReference type="PROSITE" id="PS50977"/>
    </source>
</evidence>
<accession>A0A7H8NIH3</accession>
<feature type="compositionally biased region" description="Low complexity" evidence="5">
    <location>
        <begin position="203"/>
        <end position="217"/>
    </location>
</feature>
<keyword evidence="2 4" id="KW-0238">DNA-binding</keyword>
<keyword evidence="8" id="KW-1185">Reference proteome</keyword>
<dbReference type="GO" id="GO:0000976">
    <property type="term" value="F:transcription cis-regulatory region binding"/>
    <property type="evidence" value="ECO:0007669"/>
    <property type="project" value="TreeGrafter"/>
</dbReference>
<evidence type="ECO:0000256" key="3">
    <source>
        <dbReference type="ARBA" id="ARBA00023163"/>
    </source>
</evidence>
<dbReference type="InterPro" id="IPR049445">
    <property type="entry name" value="TetR_SbtR-like_C"/>
</dbReference>
<sequence>MALGSGSVSTPSPPRRRKPRADAERNRARVLAAARALFTARGQDVQMPEVARAAGVGIGTVYRHFPSRAALIEAAGEARHDDIVEFGRTVCVPCPDAADGLARYIGYIGEVLASDRGLTASIEATLGSARPEGAAAERTEAIAAELIARARTQGTIRPDVEVADLSMIVCGLAAIIRNGTGDWRRYLDISLAGLRDVSAGPLDAAPGAAAVPRPSGGPRDGATSGERHQAAT</sequence>
<dbReference type="InterPro" id="IPR050109">
    <property type="entry name" value="HTH-type_TetR-like_transc_reg"/>
</dbReference>
<keyword evidence="3" id="KW-0804">Transcription</keyword>
<feature type="compositionally biased region" description="Low complexity" evidence="5">
    <location>
        <begin position="1"/>
        <end position="10"/>
    </location>
</feature>
<evidence type="ECO:0000256" key="2">
    <source>
        <dbReference type="ARBA" id="ARBA00023125"/>
    </source>
</evidence>
<dbReference type="InterPro" id="IPR001647">
    <property type="entry name" value="HTH_TetR"/>
</dbReference>
<dbReference type="PROSITE" id="PS50977">
    <property type="entry name" value="HTH_TETR_2"/>
    <property type="match status" value="1"/>
</dbReference>
<organism evidence="7 8">
    <name type="scientific">Streptomyces buecherae</name>
    <dbReference type="NCBI Taxonomy" id="2763006"/>
    <lineage>
        <taxon>Bacteria</taxon>
        <taxon>Bacillati</taxon>
        <taxon>Actinomycetota</taxon>
        <taxon>Actinomycetes</taxon>
        <taxon>Kitasatosporales</taxon>
        <taxon>Streptomycetaceae</taxon>
        <taxon>Streptomyces</taxon>
    </lineage>
</organism>
<dbReference type="Pfam" id="PF00440">
    <property type="entry name" value="TetR_N"/>
    <property type="match status" value="1"/>
</dbReference>
<gene>
    <name evidence="7" type="ORF">HUT08_08975</name>
</gene>
<name>A0A7H8NIH3_9ACTN</name>
<evidence type="ECO:0000256" key="4">
    <source>
        <dbReference type="PROSITE-ProRule" id="PRU00335"/>
    </source>
</evidence>
<dbReference type="SUPFAM" id="SSF46689">
    <property type="entry name" value="Homeodomain-like"/>
    <property type="match status" value="1"/>
</dbReference>
<evidence type="ECO:0000256" key="1">
    <source>
        <dbReference type="ARBA" id="ARBA00023015"/>
    </source>
</evidence>
<dbReference type="InterPro" id="IPR009057">
    <property type="entry name" value="Homeodomain-like_sf"/>
</dbReference>
<dbReference type="PANTHER" id="PTHR30055:SF234">
    <property type="entry name" value="HTH-TYPE TRANSCRIPTIONAL REGULATOR BETI"/>
    <property type="match status" value="1"/>
</dbReference>
<evidence type="ECO:0000256" key="5">
    <source>
        <dbReference type="SAM" id="MobiDB-lite"/>
    </source>
</evidence>
<reference evidence="7 8" key="1">
    <citation type="submission" date="2020-06" db="EMBL/GenBank/DDBJ databases">
        <title>Genome mining for natural products.</title>
        <authorList>
            <person name="Zhang B."/>
            <person name="Shi J."/>
            <person name="Ge H."/>
        </authorList>
    </citation>
    <scope>NUCLEOTIDE SEQUENCE [LARGE SCALE GENOMIC DNA]</scope>
    <source>
        <strain evidence="7 8">NA00687</strain>
    </source>
</reference>
<feature type="region of interest" description="Disordered" evidence="5">
    <location>
        <begin position="1"/>
        <end position="25"/>
    </location>
</feature>
<feature type="domain" description="HTH tetR-type" evidence="6">
    <location>
        <begin position="24"/>
        <end position="83"/>
    </location>
</feature>
<dbReference type="Gene3D" id="1.10.357.10">
    <property type="entry name" value="Tetracycline Repressor, domain 2"/>
    <property type="match status" value="1"/>
</dbReference>